<dbReference type="InterPro" id="IPR028460">
    <property type="entry name" value="Tbh/DBH"/>
</dbReference>
<dbReference type="InterPro" id="IPR000323">
    <property type="entry name" value="Cu2_ascorb_mOase_N"/>
</dbReference>
<dbReference type="Gene3D" id="2.60.40.1210">
    <property type="entry name" value="Cellobiose dehydrogenase, cytochrome domain"/>
    <property type="match status" value="1"/>
</dbReference>
<keyword evidence="3" id="KW-0325">Glycoprotein</keyword>
<feature type="chain" id="PRO_5045195368" description="DOMON domain-containing protein" evidence="4">
    <location>
        <begin position="23"/>
        <end position="667"/>
    </location>
</feature>
<dbReference type="Pfam" id="PF03351">
    <property type="entry name" value="DOMON"/>
    <property type="match status" value="1"/>
</dbReference>
<evidence type="ECO:0000313" key="6">
    <source>
        <dbReference type="EMBL" id="CAL8068078.1"/>
    </source>
</evidence>
<comment type="caution">
    <text evidence="6">The sequence shown here is derived from an EMBL/GenBank/DDBJ whole genome shotgun (WGS) entry which is preliminary data.</text>
</comment>
<dbReference type="Proteomes" id="UP001642540">
    <property type="component" value="Unassembled WGS sequence"/>
</dbReference>
<dbReference type="Gene3D" id="2.60.120.310">
    <property type="entry name" value="Copper type II, ascorbate-dependent monooxygenase, N-terminal domain"/>
    <property type="match status" value="1"/>
</dbReference>
<name>A0ABP1PHL7_9HEXA</name>
<dbReference type="Gene3D" id="2.60.120.230">
    <property type="match status" value="1"/>
</dbReference>
<dbReference type="EMBL" id="CAXLJM020000001">
    <property type="protein sequence ID" value="CAL8068078.1"/>
    <property type="molecule type" value="Genomic_DNA"/>
</dbReference>
<dbReference type="InterPro" id="IPR000945">
    <property type="entry name" value="DBH-like"/>
</dbReference>
<evidence type="ECO:0000259" key="5">
    <source>
        <dbReference type="PROSITE" id="PS50836"/>
    </source>
</evidence>
<dbReference type="PANTHER" id="PTHR10157:SF23">
    <property type="entry name" value="MOXD1 HOMOLOG 1"/>
    <property type="match status" value="1"/>
</dbReference>
<dbReference type="PROSITE" id="PS50836">
    <property type="entry name" value="DOMON"/>
    <property type="match status" value="1"/>
</dbReference>
<dbReference type="InterPro" id="IPR008977">
    <property type="entry name" value="PHM/PNGase_F_dom_sf"/>
</dbReference>
<dbReference type="Pfam" id="PF01082">
    <property type="entry name" value="Cu2_monooxygen"/>
    <property type="match status" value="1"/>
</dbReference>
<keyword evidence="2" id="KW-1015">Disulfide bond</keyword>
<keyword evidence="7" id="KW-1185">Reference proteome</keyword>
<dbReference type="SMART" id="SM00664">
    <property type="entry name" value="DoH"/>
    <property type="match status" value="1"/>
</dbReference>
<dbReference type="SUPFAM" id="SSF49344">
    <property type="entry name" value="CBD9-like"/>
    <property type="match status" value="1"/>
</dbReference>
<dbReference type="Pfam" id="PF03712">
    <property type="entry name" value="Cu2_monoox_C"/>
    <property type="match status" value="1"/>
</dbReference>
<dbReference type="InterPro" id="IPR005018">
    <property type="entry name" value="DOMON_domain"/>
</dbReference>
<evidence type="ECO:0000313" key="7">
    <source>
        <dbReference type="Proteomes" id="UP001642540"/>
    </source>
</evidence>
<gene>
    <name evidence="6" type="ORF">ODALV1_LOCUS100</name>
</gene>
<dbReference type="InterPro" id="IPR045266">
    <property type="entry name" value="DOH_DOMON"/>
</dbReference>
<comment type="similarity">
    <text evidence="1">Belongs to the copper type II ascorbate-dependent monooxygenase family.</text>
</comment>
<dbReference type="PANTHER" id="PTHR10157">
    <property type="entry name" value="DOPAMINE BETA HYDROXYLASE RELATED"/>
    <property type="match status" value="1"/>
</dbReference>
<organism evidence="6 7">
    <name type="scientific">Orchesella dallaii</name>
    <dbReference type="NCBI Taxonomy" id="48710"/>
    <lineage>
        <taxon>Eukaryota</taxon>
        <taxon>Metazoa</taxon>
        <taxon>Ecdysozoa</taxon>
        <taxon>Arthropoda</taxon>
        <taxon>Hexapoda</taxon>
        <taxon>Collembola</taxon>
        <taxon>Entomobryomorpha</taxon>
        <taxon>Entomobryoidea</taxon>
        <taxon>Orchesellidae</taxon>
        <taxon>Orchesellinae</taxon>
        <taxon>Orchesella</taxon>
    </lineage>
</organism>
<accession>A0ABP1PHL7</accession>
<dbReference type="SUPFAM" id="SSF49742">
    <property type="entry name" value="PHM/PNGase F"/>
    <property type="match status" value="2"/>
</dbReference>
<evidence type="ECO:0000256" key="3">
    <source>
        <dbReference type="ARBA" id="ARBA00023180"/>
    </source>
</evidence>
<protein>
    <recommendedName>
        <fullName evidence="5">DOMON domain-containing protein</fullName>
    </recommendedName>
</protein>
<dbReference type="InterPro" id="IPR036939">
    <property type="entry name" value="Cu2_ascorb_mOase_N_sf"/>
</dbReference>
<keyword evidence="4" id="KW-0732">Signal</keyword>
<sequence length="667" mass="77054">MGNLRISWVILILISILQCVVSIFPSPSQNSVNHPEAYRHKLILEPPKKYVLEWEVDWVHKRVIFNVTVETKGYIGFGLSKRGKMSGADIVIAGVDRDGHPYISDRHAMGHQLPVQDEHQDWTLHAAWERGDLTFLSFSRAFETCDVAHDLPITDDLLRIIWAYGEQDSGIQYHFQKRGSKPAYLLDPEVRPELVKRRSKINAYSHPLVRQPNDVYSIEREFKMPPKGTTYWCTFHKAPTKSKRHIIGFNPIFPTELDRRHVHHFLLFRCLPPKGVDPVKFFDDYTRDGGRECYFQVEPDYIGSQYCKEVMYIFAVGGKPLIFPEHVGVPMSEDGPEYFLMQVHYDNPQGLAGLKIRSIVEVQYTPDLRPHDAGIWWVGTPPPAATNIFLPPNSLEHVIVGHCSSGCTGHIFPPEGISVFAALTHTHTTGNGMRVLHFRGNKELPWIMYDNNYDFNYQQWRMLREERRILPGDQLSVRCTYDTTPRNGSVVSGGYSTQQEMCDTPLFYYNRIPGYSNCRSQLRAEAYFDFLGVRNFTWNDALKQLEISSPKEFAGLTMVEYGNKFMNWDMQRRQQLQRHHLIQPHITMCPSNIPDIEYDPDLDEYPAALPQGIRRYKQVSDNHCALNSPRHHHHHPIPHRMGTGHGHSHDPWGNGFLNDLMMGFHHH</sequence>
<evidence type="ECO:0000256" key="1">
    <source>
        <dbReference type="ARBA" id="ARBA00010676"/>
    </source>
</evidence>
<dbReference type="CDD" id="cd09631">
    <property type="entry name" value="DOMON_DOH"/>
    <property type="match status" value="1"/>
</dbReference>
<feature type="signal peptide" evidence="4">
    <location>
        <begin position="1"/>
        <end position="22"/>
    </location>
</feature>
<evidence type="ECO:0000256" key="2">
    <source>
        <dbReference type="ARBA" id="ARBA00023157"/>
    </source>
</evidence>
<dbReference type="PRINTS" id="PR00767">
    <property type="entry name" value="DBMONOXGNASE"/>
</dbReference>
<dbReference type="InterPro" id="IPR014784">
    <property type="entry name" value="Cu2_ascorb_mOase-like_C"/>
</dbReference>
<reference evidence="6 7" key="1">
    <citation type="submission" date="2024-08" db="EMBL/GenBank/DDBJ databases">
        <authorList>
            <person name="Cucini C."/>
            <person name="Frati F."/>
        </authorList>
    </citation>
    <scope>NUCLEOTIDE SEQUENCE [LARGE SCALE GENOMIC DNA]</scope>
</reference>
<evidence type="ECO:0000256" key="4">
    <source>
        <dbReference type="SAM" id="SignalP"/>
    </source>
</evidence>
<feature type="domain" description="DOMON" evidence="5">
    <location>
        <begin position="48"/>
        <end position="165"/>
    </location>
</feature>
<dbReference type="InterPro" id="IPR024548">
    <property type="entry name" value="Cu2_monoox_C"/>
</dbReference>
<proteinExistence type="inferred from homology"/>